<evidence type="ECO:0008006" key="4">
    <source>
        <dbReference type="Google" id="ProtNLM"/>
    </source>
</evidence>
<evidence type="ECO:0000313" key="3">
    <source>
        <dbReference type="Proteomes" id="UP000516764"/>
    </source>
</evidence>
<dbReference type="SUPFAM" id="SSF51445">
    <property type="entry name" value="(Trans)glycosidases"/>
    <property type="match status" value="1"/>
</dbReference>
<dbReference type="PROSITE" id="PS51257">
    <property type="entry name" value="PROKAR_LIPOPROTEIN"/>
    <property type="match status" value="1"/>
</dbReference>
<dbReference type="Proteomes" id="UP000516764">
    <property type="component" value="Chromosome"/>
</dbReference>
<keyword evidence="1" id="KW-0378">Hydrolase</keyword>
<sequence length="93" mass="10708">MSLSKYIIRITFTVIFISSCNSKQKGSINAIYLDSAKSIDNRIKDLMSRMTLEEKVYQMCQYVGLEHMKIAEAKISKKDLDKNDALGFYHYDG</sequence>
<protein>
    <recommendedName>
        <fullName evidence="4">Beta-glucosidase</fullName>
    </recommendedName>
</protein>
<name>A0A7L8AIX7_9FLAO</name>
<evidence type="ECO:0000313" key="2">
    <source>
        <dbReference type="EMBL" id="QOD61965.1"/>
    </source>
</evidence>
<dbReference type="GO" id="GO:0005975">
    <property type="term" value="P:carbohydrate metabolic process"/>
    <property type="evidence" value="ECO:0007669"/>
    <property type="project" value="InterPro"/>
</dbReference>
<dbReference type="AlphaFoldDB" id="A0A7L8AIX7"/>
<dbReference type="InterPro" id="IPR036962">
    <property type="entry name" value="Glyco_hydro_3_N_sf"/>
</dbReference>
<evidence type="ECO:0000256" key="1">
    <source>
        <dbReference type="ARBA" id="ARBA00022801"/>
    </source>
</evidence>
<gene>
    <name evidence="2" type="ORF">H9I45_05850</name>
</gene>
<dbReference type="KEGG" id="phal:H9I45_05850"/>
<dbReference type="InterPro" id="IPR017853">
    <property type="entry name" value="GH"/>
</dbReference>
<dbReference type="RefSeq" id="WP_088353145.1">
    <property type="nucleotide sequence ID" value="NZ_CP061813.1"/>
</dbReference>
<dbReference type="EMBL" id="CP061813">
    <property type="protein sequence ID" value="QOD61965.1"/>
    <property type="molecule type" value="Genomic_DNA"/>
</dbReference>
<dbReference type="Gene3D" id="3.20.20.300">
    <property type="entry name" value="Glycoside hydrolase, family 3, N-terminal domain"/>
    <property type="match status" value="1"/>
</dbReference>
<keyword evidence="3" id="KW-1185">Reference proteome</keyword>
<dbReference type="GO" id="GO:0004553">
    <property type="term" value="F:hydrolase activity, hydrolyzing O-glycosyl compounds"/>
    <property type="evidence" value="ECO:0007669"/>
    <property type="project" value="InterPro"/>
</dbReference>
<reference evidence="2 3" key="1">
    <citation type="journal article" date="2016" name="Int. J. Syst. Evol. Microbiol.">
        <title>Polaribacter haliotis sp. nov., isolated from the gut of abalone Haliotis discus hannai.</title>
        <authorList>
            <person name="Kim Y.O."/>
            <person name="Park I.S."/>
            <person name="Park S."/>
            <person name="Nam B.H."/>
            <person name="Park J.M."/>
            <person name="Kim D.G."/>
            <person name="Yoon J.H."/>
        </authorList>
    </citation>
    <scope>NUCLEOTIDE SEQUENCE [LARGE SCALE GENOMIC DNA]</scope>
    <source>
        <strain evidence="2 3">KCTC 52418</strain>
    </source>
</reference>
<accession>A0A7L8AIX7</accession>
<proteinExistence type="predicted"/>
<organism evidence="2 3">
    <name type="scientific">Polaribacter haliotis</name>
    <dbReference type="NCBI Taxonomy" id="1888915"/>
    <lineage>
        <taxon>Bacteria</taxon>
        <taxon>Pseudomonadati</taxon>
        <taxon>Bacteroidota</taxon>
        <taxon>Flavobacteriia</taxon>
        <taxon>Flavobacteriales</taxon>
        <taxon>Flavobacteriaceae</taxon>
    </lineage>
</organism>